<dbReference type="KEGG" id="acek:FLP30_12705"/>
<dbReference type="EMBL" id="CP043507">
    <property type="protein sequence ID" value="QEO18747.1"/>
    <property type="molecule type" value="Genomic_DNA"/>
</dbReference>
<name>A0A5C1YU91_9PROT</name>
<organism evidence="1 2">
    <name type="scientific">Acetobacter vaccinii</name>
    <dbReference type="NCBI Taxonomy" id="2592655"/>
    <lineage>
        <taxon>Bacteria</taxon>
        <taxon>Pseudomonadati</taxon>
        <taxon>Pseudomonadota</taxon>
        <taxon>Alphaproteobacteria</taxon>
        <taxon>Acetobacterales</taxon>
        <taxon>Acetobacteraceae</taxon>
        <taxon>Acetobacter</taxon>
    </lineage>
</organism>
<keyword evidence="2" id="KW-1185">Reference proteome</keyword>
<dbReference type="RefSeq" id="WP_149280404.1">
    <property type="nucleotide sequence ID" value="NZ_CP043507.1"/>
</dbReference>
<proteinExistence type="predicted"/>
<sequence>MAFNDTDLSSLFLGARNASGQLRTWARKTHGLRDDQLDPAMIGTFAQIQKIAEDRTCYGYDVSTAPVLYFWPVDAYLKALEETAGAKTQQQLDLHRRIVLIAEESLPGRTRRSRRHV</sequence>
<dbReference type="Proteomes" id="UP000324536">
    <property type="component" value="Plasmid unnamed1"/>
</dbReference>
<reference evidence="1 2" key="1">
    <citation type="submission" date="2019-09" db="EMBL/GenBank/DDBJ databases">
        <title>Genome sequencing of strain KACC 21233.</title>
        <authorList>
            <person name="Heo J."/>
            <person name="Kim S.-J."/>
            <person name="Kim J.-S."/>
            <person name="Hong S.-B."/>
            <person name="Kwon S.-W."/>
        </authorList>
    </citation>
    <scope>NUCLEOTIDE SEQUENCE [LARGE SCALE GENOMIC DNA]</scope>
    <source>
        <strain evidence="1 2">KACC 21233</strain>
        <plasmid evidence="1 2">unnamed1</plasmid>
    </source>
</reference>
<dbReference type="OrthoDB" id="7278947at2"/>
<keyword evidence="1" id="KW-0614">Plasmid</keyword>
<evidence type="ECO:0000313" key="1">
    <source>
        <dbReference type="EMBL" id="QEO18747.1"/>
    </source>
</evidence>
<protein>
    <submittedName>
        <fullName evidence="1">Uncharacterized protein</fullName>
    </submittedName>
</protein>
<evidence type="ECO:0000313" key="2">
    <source>
        <dbReference type="Proteomes" id="UP000324536"/>
    </source>
</evidence>
<gene>
    <name evidence="1" type="ORF">FLP30_12705</name>
</gene>
<accession>A0A5C1YU91</accession>
<dbReference type="AlphaFoldDB" id="A0A5C1YU91"/>
<geneLocation type="plasmid" evidence="1">
    <name>unnamed1</name>
</geneLocation>